<dbReference type="AlphaFoldDB" id="A0A0F9N204"/>
<accession>A0A0F9N204</accession>
<dbReference type="EMBL" id="LAZR01008962">
    <property type="protein sequence ID" value="KKM75537.1"/>
    <property type="molecule type" value="Genomic_DNA"/>
</dbReference>
<evidence type="ECO:0008006" key="2">
    <source>
        <dbReference type="Google" id="ProtNLM"/>
    </source>
</evidence>
<evidence type="ECO:0000313" key="1">
    <source>
        <dbReference type="EMBL" id="KKM75537.1"/>
    </source>
</evidence>
<protein>
    <recommendedName>
        <fullName evidence="2">KOW domain-containing protein</fullName>
    </recommendedName>
</protein>
<sequence>MKKIQLGNMVRVKDYGYKDWDGKRGEVVAIVKESAINSLKRKNWKEYIVQFSQPFTWSYFKRKELRWDE</sequence>
<organism evidence="1">
    <name type="scientific">marine sediment metagenome</name>
    <dbReference type="NCBI Taxonomy" id="412755"/>
    <lineage>
        <taxon>unclassified sequences</taxon>
        <taxon>metagenomes</taxon>
        <taxon>ecological metagenomes</taxon>
    </lineage>
</organism>
<proteinExistence type="predicted"/>
<reference evidence="1" key="1">
    <citation type="journal article" date="2015" name="Nature">
        <title>Complex archaea that bridge the gap between prokaryotes and eukaryotes.</title>
        <authorList>
            <person name="Spang A."/>
            <person name="Saw J.H."/>
            <person name="Jorgensen S.L."/>
            <person name="Zaremba-Niedzwiedzka K."/>
            <person name="Martijn J."/>
            <person name="Lind A.E."/>
            <person name="van Eijk R."/>
            <person name="Schleper C."/>
            <person name="Guy L."/>
            <person name="Ettema T.J."/>
        </authorList>
    </citation>
    <scope>NUCLEOTIDE SEQUENCE</scope>
</reference>
<comment type="caution">
    <text evidence="1">The sequence shown here is derived from an EMBL/GenBank/DDBJ whole genome shotgun (WGS) entry which is preliminary data.</text>
</comment>
<gene>
    <name evidence="1" type="ORF">LCGC14_1389310</name>
</gene>
<name>A0A0F9N204_9ZZZZ</name>